<dbReference type="Proteomes" id="UP001049176">
    <property type="component" value="Chromosome 6"/>
</dbReference>
<evidence type="ECO:0000313" key="1">
    <source>
        <dbReference type="EMBL" id="KAG7090803.1"/>
    </source>
</evidence>
<keyword evidence="2" id="KW-1185">Reference proteome</keyword>
<evidence type="ECO:0000313" key="2">
    <source>
        <dbReference type="Proteomes" id="UP001049176"/>
    </source>
</evidence>
<organism evidence="1 2">
    <name type="scientific">Marasmius oreades</name>
    <name type="common">fairy-ring Marasmius</name>
    <dbReference type="NCBI Taxonomy" id="181124"/>
    <lineage>
        <taxon>Eukaryota</taxon>
        <taxon>Fungi</taxon>
        <taxon>Dikarya</taxon>
        <taxon>Basidiomycota</taxon>
        <taxon>Agaricomycotina</taxon>
        <taxon>Agaricomycetes</taxon>
        <taxon>Agaricomycetidae</taxon>
        <taxon>Agaricales</taxon>
        <taxon>Marasmiineae</taxon>
        <taxon>Marasmiaceae</taxon>
        <taxon>Marasmius</taxon>
    </lineage>
</organism>
<dbReference type="InterPro" id="IPR013320">
    <property type="entry name" value="ConA-like_dom_sf"/>
</dbReference>
<dbReference type="KEGG" id="more:E1B28_009887"/>
<protein>
    <submittedName>
        <fullName evidence="1">Uncharacterized protein</fullName>
    </submittedName>
</protein>
<comment type="caution">
    <text evidence="1">The sequence shown here is derived from an EMBL/GenBank/DDBJ whole genome shotgun (WGS) entry which is preliminary data.</text>
</comment>
<sequence>MCPSNTGIRSSSSTSYGAGFNSVGGGVYAGLIDSDGATVWFWPRDSIPGDISAGTPLPSSWGTPMARWSSSTCNPDQIFRNQAAIFTNTLCGQWAGGVWNTAGIPGQDQSCAQRTGFSTCEEFVRKNGASFTQAYWEIKSVKIYERK</sequence>
<reference evidence="1" key="1">
    <citation type="journal article" date="2021" name="Genome Biol. Evol.">
        <title>The assembled and annotated genome of the fairy-ring fungus Marasmius oreades.</title>
        <authorList>
            <person name="Hiltunen M."/>
            <person name="Ament-Velasquez S.L."/>
            <person name="Johannesson H."/>
        </authorList>
    </citation>
    <scope>NUCLEOTIDE SEQUENCE</scope>
    <source>
        <strain evidence="1">03SP1</strain>
    </source>
</reference>
<dbReference type="SUPFAM" id="SSF49899">
    <property type="entry name" value="Concanavalin A-like lectins/glucanases"/>
    <property type="match status" value="1"/>
</dbReference>
<dbReference type="Pfam" id="PF26113">
    <property type="entry name" value="GH16_XgeA"/>
    <property type="match status" value="1"/>
</dbReference>
<gene>
    <name evidence="1" type="ORF">E1B28_009887</name>
</gene>
<accession>A0A9P7RWM7</accession>
<dbReference type="OrthoDB" id="192832at2759"/>
<dbReference type="Gene3D" id="2.60.120.200">
    <property type="match status" value="1"/>
</dbReference>
<dbReference type="GeneID" id="66078963"/>
<proteinExistence type="predicted"/>
<name>A0A9P7RWM7_9AGAR</name>
<dbReference type="AlphaFoldDB" id="A0A9P7RWM7"/>
<dbReference type="EMBL" id="CM032186">
    <property type="protein sequence ID" value="KAG7090803.1"/>
    <property type="molecule type" value="Genomic_DNA"/>
</dbReference>
<dbReference type="RefSeq" id="XP_043007273.1">
    <property type="nucleotide sequence ID" value="XM_043154815.1"/>
</dbReference>